<sequence length="481" mass="48730">MDHNLSDMTILSEHAWGDEAGAVLLSPPEVGSVIEGGGGMTVLERLVLDEALAAAILELQAIQQAAPGPASCAGKQQLAAGGGGGVVGAEAAVAFPSMMAMAMAAPTPAYADADVDAGVLQRQQHHHRPHAAMGMPSPDYDLAPAAAATPAVAVTAAAPPAFTTNTNAAVDSGCSGLVVLGRSPPPPVFSASNETAATASLDCEHGGGGRGGGRRQRRPNRKRKAAAEAERSRPVRVAAAAAQEESTLCSLLASTAPTTAGGIQIAFSTAAVHQQQHAAGGAGGAKTSAKPSSLSLSSSGSSSNISFDGRNPARNGGGGGGGDPVYEPDTEALAQVKEMIYRAAAMRPVSLGSEDDAGAGAERPPRRRNVRISSDPQTVAARQRRERISDRLRVLQKLVPGGAKMDTASMLDEAASYLRFLKSQVRDLQTLDRRNYGAASSNDAAATMAAVVGSSLSYNRGTGAMPAFTFPAAGETLRGAG</sequence>
<name>A0A1D6NJV9_MAIZE</name>
<dbReference type="Gramene" id="Zm00001eb159960_T004">
    <property type="protein sequence ID" value="Zm00001eb159960_P004"/>
    <property type="gene ID" value="Zm00001eb159960"/>
</dbReference>
<gene>
    <name evidence="10" type="primary">LOC100192921</name>
    <name evidence="9" type="ORF">ZEAMMB73_Zm00001d044242</name>
</gene>
<dbReference type="InterPro" id="IPR011598">
    <property type="entry name" value="bHLH_dom"/>
</dbReference>
<dbReference type="Pfam" id="PF00010">
    <property type="entry name" value="HLH"/>
    <property type="match status" value="1"/>
</dbReference>
<dbReference type="InterPro" id="IPR036638">
    <property type="entry name" value="HLH_DNA-bd_sf"/>
</dbReference>
<comment type="similarity">
    <text evidence="2">Belongs to the bHLH protein family.</text>
</comment>
<dbReference type="GO" id="GO:0003677">
    <property type="term" value="F:DNA binding"/>
    <property type="evidence" value="ECO:0007669"/>
    <property type="project" value="UniProtKB-KW"/>
</dbReference>
<dbReference type="AlphaFoldDB" id="A0A1D6NJV9"/>
<keyword evidence="5" id="KW-0804">Transcription</keyword>
<dbReference type="PaxDb" id="4577-GRMZM2G081816_P01"/>
<reference evidence="10" key="2">
    <citation type="submission" date="2019-07" db="EMBL/GenBank/DDBJ databases">
        <authorList>
            <person name="Seetharam A."/>
            <person name="Woodhouse M."/>
            <person name="Cannon E."/>
        </authorList>
    </citation>
    <scope>NUCLEOTIDE SEQUENCE [LARGE SCALE GENOMIC DNA]</scope>
    <source>
        <strain evidence="10">cv. B73</strain>
    </source>
</reference>
<dbReference type="PROSITE" id="PS50888">
    <property type="entry name" value="BHLH"/>
    <property type="match status" value="1"/>
</dbReference>
<evidence type="ECO:0000313" key="9">
    <source>
        <dbReference type="EMBL" id="ONM40533.1"/>
    </source>
</evidence>
<dbReference type="RefSeq" id="NP_001351476.1">
    <property type="nucleotide sequence ID" value="NM_001364547.1"/>
</dbReference>
<dbReference type="PANTHER" id="PTHR45914:SF61">
    <property type="entry name" value="OS01G0566800 PROTEIN"/>
    <property type="match status" value="1"/>
</dbReference>
<dbReference type="OMA" id="SEHAWGD"/>
<dbReference type="PANTHER" id="PTHR45914">
    <property type="entry name" value="TRANSCRIPTION FACTOR HEC3-RELATED"/>
    <property type="match status" value="1"/>
</dbReference>
<organism evidence="9">
    <name type="scientific">Zea mays</name>
    <name type="common">Maize</name>
    <dbReference type="NCBI Taxonomy" id="4577"/>
    <lineage>
        <taxon>Eukaryota</taxon>
        <taxon>Viridiplantae</taxon>
        <taxon>Streptophyta</taxon>
        <taxon>Embryophyta</taxon>
        <taxon>Tracheophyta</taxon>
        <taxon>Spermatophyta</taxon>
        <taxon>Magnoliopsida</taxon>
        <taxon>Liliopsida</taxon>
        <taxon>Poales</taxon>
        <taxon>Poaceae</taxon>
        <taxon>PACMAD clade</taxon>
        <taxon>Panicoideae</taxon>
        <taxon>Andropogonodae</taxon>
        <taxon>Andropogoneae</taxon>
        <taxon>Tripsacinae</taxon>
        <taxon>Zea</taxon>
    </lineage>
</organism>
<dbReference type="EnsemblPlants" id="Zm00001eb159960_T005">
    <property type="protein sequence ID" value="Zm00001eb159960_P005"/>
    <property type="gene ID" value="Zm00001eb159960"/>
</dbReference>
<evidence type="ECO:0000313" key="10">
    <source>
        <dbReference type="EnsemblPlants" id="Zm00001eb159960_P004"/>
    </source>
</evidence>
<reference evidence="10" key="3">
    <citation type="submission" date="2021-05" db="UniProtKB">
        <authorList>
            <consortium name="EnsemblPlants"/>
        </authorList>
    </citation>
    <scope>IDENTIFICATION</scope>
    <source>
        <strain evidence="10">cv. B73</strain>
    </source>
</reference>
<feature type="region of interest" description="Disordered" evidence="7">
    <location>
        <begin position="278"/>
        <end position="328"/>
    </location>
</feature>
<dbReference type="Proteomes" id="UP000007305">
    <property type="component" value="Chromosome 3"/>
</dbReference>
<protein>
    <submittedName>
        <fullName evidence="9">Transcription factor bHLH87</fullName>
    </submittedName>
</protein>
<feature type="compositionally biased region" description="Basic residues" evidence="7">
    <location>
        <begin position="212"/>
        <end position="224"/>
    </location>
</feature>
<feature type="region of interest" description="Disordered" evidence="7">
    <location>
        <begin position="200"/>
        <end position="238"/>
    </location>
</feature>
<keyword evidence="3" id="KW-0805">Transcription regulation</keyword>
<dbReference type="GO" id="GO:0005634">
    <property type="term" value="C:nucleus"/>
    <property type="evidence" value="ECO:0007669"/>
    <property type="project" value="UniProtKB-SubCell"/>
</dbReference>
<evidence type="ECO:0000313" key="11">
    <source>
        <dbReference type="Proteomes" id="UP000007305"/>
    </source>
</evidence>
<evidence type="ECO:0000259" key="8">
    <source>
        <dbReference type="PROSITE" id="PS50888"/>
    </source>
</evidence>
<evidence type="ECO:0000256" key="5">
    <source>
        <dbReference type="ARBA" id="ARBA00023163"/>
    </source>
</evidence>
<evidence type="ECO:0000256" key="4">
    <source>
        <dbReference type="ARBA" id="ARBA00023125"/>
    </source>
</evidence>
<evidence type="ECO:0000256" key="6">
    <source>
        <dbReference type="ARBA" id="ARBA00023242"/>
    </source>
</evidence>
<evidence type="ECO:0000256" key="3">
    <source>
        <dbReference type="ARBA" id="ARBA00023015"/>
    </source>
</evidence>
<dbReference type="SMR" id="A0A1D6NJV9"/>
<dbReference type="GO" id="GO:0003700">
    <property type="term" value="F:DNA-binding transcription factor activity"/>
    <property type="evidence" value="ECO:0007669"/>
    <property type="project" value="InterPro"/>
</dbReference>
<dbReference type="SUPFAM" id="SSF47459">
    <property type="entry name" value="HLH, helix-loop-helix DNA-binding domain"/>
    <property type="match status" value="1"/>
</dbReference>
<dbReference type="InterPro" id="IPR045843">
    <property type="entry name" value="IND-like"/>
</dbReference>
<dbReference type="FunFam" id="4.10.280.10:FF:000053">
    <property type="entry name" value="BHLH transcription factor"/>
    <property type="match status" value="1"/>
</dbReference>
<keyword evidence="6" id="KW-0539">Nucleus</keyword>
<accession>A0A1D6NJV9</accession>
<dbReference type="STRING" id="4577.A0A1D6NJV9"/>
<dbReference type="RefSeq" id="XP_008672099.1">
    <property type="nucleotide sequence ID" value="XM_008673877.3"/>
</dbReference>
<dbReference type="EMBL" id="CM007649">
    <property type="protein sequence ID" value="ONM40533.1"/>
    <property type="molecule type" value="Genomic_DNA"/>
</dbReference>
<dbReference type="OrthoDB" id="2017571at2759"/>
<evidence type="ECO:0000256" key="7">
    <source>
        <dbReference type="SAM" id="MobiDB-lite"/>
    </source>
</evidence>
<dbReference type="CDD" id="cd11454">
    <property type="entry name" value="bHLH_AtIND_like"/>
    <property type="match status" value="1"/>
</dbReference>
<dbReference type="Gene3D" id="4.10.280.10">
    <property type="entry name" value="Helix-loop-helix DNA-binding domain"/>
    <property type="match status" value="1"/>
</dbReference>
<keyword evidence="11" id="KW-1185">Reference proteome</keyword>
<dbReference type="GO" id="GO:0046983">
    <property type="term" value="F:protein dimerization activity"/>
    <property type="evidence" value="ECO:0007669"/>
    <property type="project" value="InterPro"/>
</dbReference>
<feature type="compositionally biased region" description="Low complexity" evidence="7">
    <location>
        <begin position="292"/>
        <end position="303"/>
    </location>
</feature>
<dbReference type="eggNOG" id="ENOG502QR69">
    <property type="taxonomic scope" value="Eukaryota"/>
</dbReference>
<evidence type="ECO:0000256" key="1">
    <source>
        <dbReference type="ARBA" id="ARBA00004123"/>
    </source>
</evidence>
<dbReference type="GeneID" id="100192921"/>
<reference evidence="9 11" key="1">
    <citation type="submission" date="2015-12" db="EMBL/GenBank/DDBJ databases">
        <title>Update maize B73 reference genome by single molecule sequencing technologies.</title>
        <authorList>
            <consortium name="Maize Genome Sequencing Project"/>
            <person name="Ware D."/>
        </authorList>
    </citation>
    <scope>NUCLEOTIDE SEQUENCE [LARGE SCALE GENOMIC DNA]</scope>
    <source>
        <strain evidence="11">cv. B73</strain>
        <tissue evidence="9">Seedling</tissue>
    </source>
</reference>
<comment type="subcellular location">
    <subcellularLocation>
        <location evidence="1">Nucleus</location>
    </subcellularLocation>
</comment>
<proteinExistence type="inferred from homology"/>
<dbReference type="EnsemblPlants" id="Zm00001eb159960_T004">
    <property type="protein sequence ID" value="Zm00001eb159960_P004"/>
    <property type="gene ID" value="Zm00001eb159960"/>
</dbReference>
<evidence type="ECO:0000256" key="2">
    <source>
        <dbReference type="ARBA" id="ARBA00005510"/>
    </source>
</evidence>
<keyword evidence="4" id="KW-0238">DNA-binding</keyword>
<dbReference type="SMART" id="SM00353">
    <property type="entry name" value="HLH"/>
    <property type="match status" value="1"/>
</dbReference>
<feature type="region of interest" description="Disordered" evidence="7">
    <location>
        <begin position="351"/>
        <end position="385"/>
    </location>
</feature>
<dbReference type="Gramene" id="Zm00001eb159960_T005">
    <property type="protein sequence ID" value="Zm00001eb159960_P005"/>
    <property type="gene ID" value="Zm00001eb159960"/>
</dbReference>
<feature type="domain" description="BHLH" evidence="8">
    <location>
        <begin position="372"/>
        <end position="421"/>
    </location>
</feature>
<dbReference type="ExpressionAtlas" id="A0A1D6NJV9">
    <property type="expression patterns" value="baseline and differential"/>
</dbReference>